<reference evidence="1" key="2">
    <citation type="submission" date="2015-06" db="UniProtKB">
        <authorList>
            <consortium name="EnsemblMetazoa"/>
        </authorList>
    </citation>
    <scope>IDENTIFICATION</scope>
</reference>
<protein>
    <submittedName>
        <fullName evidence="1">Uncharacterized protein</fullName>
    </submittedName>
</protein>
<proteinExistence type="predicted"/>
<evidence type="ECO:0000313" key="2">
    <source>
        <dbReference type="Proteomes" id="UP000015104"/>
    </source>
</evidence>
<dbReference type="Proteomes" id="UP000015104">
    <property type="component" value="Unassembled WGS sequence"/>
</dbReference>
<dbReference type="AlphaFoldDB" id="T1K9P9"/>
<accession>T1K9P9</accession>
<dbReference type="EMBL" id="CAEY01001892">
    <property type="status" value="NOT_ANNOTATED_CDS"/>
    <property type="molecule type" value="Genomic_DNA"/>
</dbReference>
<dbReference type="HOGENOM" id="CLU_3428651_0_0_1"/>
<organism evidence="1 2">
    <name type="scientific">Tetranychus urticae</name>
    <name type="common">Two-spotted spider mite</name>
    <dbReference type="NCBI Taxonomy" id="32264"/>
    <lineage>
        <taxon>Eukaryota</taxon>
        <taxon>Metazoa</taxon>
        <taxon>Ecdysozoa</taxon>
        <taxon>Arthropoda</taxon>
        <taxon>Chelicerata</taxon>
        <taxon>Arachnida</taxon>
        <taxon>Acari</taxon>
        <taxon>Acariformes</taxon>
        <taxon>Trombidiformes</taxon>
        <taxon>Prostigmata</taxon>
        <taxon>Eleutherengona</taxon>
        <taxon>Raphignathae</taxon>
        <taxon>Tetranychoidea</taxon>
        <taxon>Tetranychidae</taxon>
        <taxon>Tetranychus</taxon>
    </lineage>
</organism>
<sequence>MDLTFSLKLEVLNALRSTAN</sequence>
<dbReference type="EnsemblMetazoa" id="tetur07g05730.1">
    <property type="protein sequence ID" value="tetur07g05730.1"/>
    <property type="gene ID" value="tetur07g05730"/>
</dbReference>
<reference evidence="2" key="1">
    <citation type="submission" date="2011-08" db="EMBL/GenBank/DDBJ databases">
        <authorList>
            <person name="Rombauts S."/>
        </authorList>
    </citation>
    <scope>NUCLEOTIDE SEQUENCE</scope>
    <source>
        <strain evidence="2">London</strain>
    </source>
</reference>
<keyword evidence="2" id="KW-1185">Reference proteome</keyword>
<evidence type="ECO:0000313" key="1">
    <source>
        <dbReference type="EnsemblMetazoa" id="tetur07g05730.1"/>
    </source>
</evidence>
<name>T1K9P9_TETUR</name>